<comment type="caution">
    <text evidence="2">The sequence shown here is derived from an EMBL/GenBank/DDBJ whole genome shotgun (WGS) entry which is preliminary data.</text>
</comment>
<evidence type="ECO:0000313" key="2">
    <source>
        <dbReference type="EMBL" id="KAK1839377.1"/>
    </source>
</evidence>
<protein>
    <submittedName>
        <fullName evidence="2">Uncharacterized protein</fullName>
    </submittedName>
</protein>
<evidence type="ECO:0000256" key="1">
    <source>
        <dbReference type="SAM" id="MobiDB-lite"/>
    </source>
</evidence>
<feature type="compositionally biased region" description="Polar residues" evidence="1">
    <location>
        <begin position="56"/>
        <end position="74"/>
    </location>
</feature>
<keyword evidence="3" id="KW-1185">Reference proteome</keyword>
<proteinExistence type="predicted"/>
<accession>A0AAD9A391</accession>
<dbReference type="Proteomes" id="UP001243330">
    <property type="component" value="Unassembled WGS sequence"/>
</dbReference>
<feature type="region of interest" description="Disordered" evidence="1">
    <location>
        <begin position="1"/>
        <end position="37"/>
    </location>
</feature>
<feature type="compositionally biased region" description="Pro residues" evidence="1">
    <location>
        <begin position="83"/>
        <end position="93"/>
    </location>
</feature>
<sequence length="93" mass="10568">MSPYHPEGRNTVASARRRKRPHQSRHRPSHPAASSGTRYNLLHFYLPFHVQLLNSRHSFQTNRKPQPPRQQSALFQPASQPARQPPSAPATAS</sequence>
<gene>
    <name evidence="2" type="ORF">CCHR01_18008</name>
</gene>
<name>A0AAD9A391_9PEZI</name>
<feature type="compositionally biased region" description="Basic residues" evidence="1">
    <location>
        <begin position="15"/>
        <end position="29"/>
    </location>
</feature>
<feature type="region of interest" description="Disordered" evidence="1">
    <location>
        <begin position="56"/>
        <end position="93"/>
    </location>
</feature>
<organism evidence="2 3">
    <name type="scientific">Colletotrichum chrysophilum</name>
    <dbReference type="NCBI Taxonomy" id="1836956"/>
    <lineage>
        <taxon>Eukaryota</taxon>
        <taxon>Fungi</taxon>
        <taxon>Dikarya</taxon>
        <taxon>Ascomycota</taxon>
        <taxon>Pezizomycotina</taxon>
        <taxon>Sordariomycetes</taxon>
        <taxon>Hypocreomycetidae</taxon>
        <taxon>Glomerellales</taxon>
        <taxon>Glomerellaceae</taxon>
        <taxon>Colletotrichum</taxon>
        <taxon>Colletotrichum gloeosporioides species complex</taxon>
    </lineage>
</organism>
<reference evidence="2" key="1">
    <citation type="submission" date="2023-01" db="EMBL/GenBank/DDBJ databases">
        <title>Colletotrichum chrysophilum M932 genome sequence.</title>
        <authorList>
            <person name="Baroncelli R."/>
        </authorList>
    </citation>
    <scope>NUCLEOTIDE SEQUENCE</scope>
    <source>
        <strain evidence="2">M932</strain>
    </source>
</reference>
<dbReference type="EMBL" id="JAQOWY010000682">
    <property type="protein sequence ID" value="KAK1839377.1"/>
    <property type="molecule type" value="Genomic_DNA"/>
</dbReference>
<dbReference type="AlphaFoldDB" id="A0AAD9A391"/>
<evidence type="ECO:0000313" key="3">
    <source>
        <dbReference type="Proteomes" id="UP001243330"/>
    </source>
</evidence>